<dbReference type="InterPro" id="IPR036086">
    <property type="entry name" value="ParB/Sulfiredoxin_sf"/>
</dbReference>
<organism evidence="1 2">
    <name type="scientific">Rubrimonas cliftonensis</name>
    <dbReference type="NCBI Taxonomy" id="89524"/>
    <lineage>
        <taxon>Bacteria</taxon>
        <taxon>Pseudomonadati</taxon>
        <taxon>Pseudomonadota</taxon>
        <taxon>Alphaproteobacteria</taxon>
        <taxon>Rhodobacterales</taxon>
        <taxon>Paracoccaceae</taxon>
        <taxon>Rubrimonas</taxon>
    </lineage>
</organism>
<dbReference type="Proteomes" id="UP000198703">
    <property type="component" value="Unassembled WGS sequence"/>
</dbReference>
<dbReference type="SUPFAM" id="SSF110849">
    <property type="entry name" value="ParB/Sulfiredoxin"/>
    <property type="match status" value="1"/>
</dbReference>
<gene>
    <name evidence="1" type="ORF">SAMN05444370_105113</name>
</gene>
<keyword evidence="2" id="KW-1185">Reference proteome</keyword>
<dbReference type="AlphaFoldDB" id="A0A1H4BB50"/>
<accession>A0A1H4BB50</accession>
<protein>
    <submittedName>
        <fullName evidence="1">ParB-like nuclease domain-containing protein</fullName>
    </submittedName>
</protein>
<name>A0A1H4BB50_9RHOB</name>
<proteinExistence type="predicted"/>
<dbReference type="Gene3D" id="3.90.1530.10">
    <property type="entry name" value="Conserved hypothetical protein from pyrococcus furiosus pfu- 392566-001, ParB domain"/>
    <property type="match status" value="1"/>
</dbReference>
<evidence type="ECO:0000313" key="1">
    <source>
        <dbReference type="EMBL" id="SEA45370.1"/>
    </source>
</evidence>
<reference evidence="1 2" key="1">
    <citation type="submission" date="2016-10" db="EMBL/GenBank/DDBJ databases">
        <authorList>
            <person name="de Groot N.N."/>
        </authorList>
    </citation>
    <scope>NUCLEOTIDE SEQUENCE [LARGE SCALE GENOMIC DNA]</scope>
    <source>
        <strain evidence="1 2">DSM 15345</strain>
    </source>
</reference>
<evidence type="ECO:0000313" key="2">
    <source>
        <dbReference type="Proteomes" id="UP000198703"/>
    </source>
</evidence>
<sequence>MIDPEVDEGVGAVSRDSNIPPELYPVLAKLPMQYVMRRRDLGRIRFSADLAMVMVHEAVLPAIVFKNAERADGARLRRLMRLISARGYVPTAPIICRIGQKGKWIVVDGGHRLTALRLLREERWTTRLIWFFEFLGTPAALVDRLRRWTTSAQPMVYFLLFTGPRSLSRVASTPADE</sequence>
<dbReference type="RefSeq" id="WP_093253001.1">
    <property type="nucleotide sequence ID" value="NZ_FNQM01000005.1"/>
</dbReference>
<dbReference type="EMBL" id="FNQM01000005">
    <property type="protein sequence ID" value="SEA45370.1"/>
    <property type="molecule type" value="Genomic_DNA"/>
</dbReference>